<organism evidence="2">
    <name type="scientific">uncultured Acidimicrobiales bacterium</name>
    <dbReference type="NCBI Taxonomy" id="310071"/>
    <lineage>
        <taxon>Bacteria</taxon>
        <taxon>Bacillati</taxon>
        <taxon>Actinomycetota</taxon>
        <taxon>Acidimicrobiia</taxon>
        <taxon>Acidimicrobiales</taxon>
        <taxon>environmental samples</taxon>
    </lineage>
</organism>
<keyword evidence="1" id="KW-0472">Membrane</keyword>
<dbReference type="PANTHER" id="PTHR37305:SF1">
    <property type="entry name" value="MEMBRANE PROTEIN"/>
    <property type="match status" value="1"/>
</dbReference>
<feature type="transmembrane region" description="Helical" evidence="1">
    <location>
        <begin position="233"/>
        <end position="256"/>
    </location>
</feature>
<proteinExistence type="predicted"/>
<gene>
    <name evidence="2" type="ORF">AVDCRST_MAG20-1512</name>
</gene>
<feature type="transmembrane region" description="Helical" evidence="1">
    <location>
        <begin position="109"/>
        <end position="142"/>
    </location>
</feature>
<protein>
    <recommendedName>
        <fullName evidence="3">ABC transporter permease</fullName>
    </recommendedName>
</protein>
<evidence type="ECO:0000313" key="2">
    <source>
        <dbReference type="EMBL" id="CAA9236681.1"/>
    </source>
</evidence>
<accession>A0A6J4HYQ1</accession>
<dbReference type="GO" id="GO:0005886">
    <property type="term" value="C:plasma membrane"/>
    <property type="evidence" value="ECO:0007669"/>
    <property type="project" value="UniProtKB-SubCell"/>
</dbReference>
<dbReference type="EMBL" id="CADCSY010000066">
    <property type="protein sequence ID" value="CAA9236681.1"/>
    <property type="molecule type" value="Genomic_DNA"/>
</dbReference>
<sequence length="262" mass="27027">MTRIIRAELLRLVRRRTILLVLAGSSLFATISTVTVLSSAATTDVASRREGATRAALEGPGGGTEAFAIGASFLGFLVFVTFIALLANELSGGTYRSLLLRHPHRLQVIVGKLAGILLVAAGAVAVAELATFALSLLVAPSQDIATSSWSSIDGISAGLRDYATVLGGVAGWAVFGTMLAVVFRSAPLALGVGFAWAGPFENIVVDSWSTGYRVFPGQVLASLIRGGTVELGIGRAVVTALLYSGVAAMVALVIVARRDVTA</sequence>
<dbReference type="AlphaFoldDB" id="A0A6J4HYQ1"/>
<reference evidence="2" key="1">
    <citation type="submission" date="2020-02" db="EMBL/GenBank/DDBJ databases">
        <authorList>
            <person name="Meier V. D."/>
        </authorList>
    </citation>
    <scope>NUCLEOTIDE SEQUENCE</scope>
    <source>
        <strain evidence="2">AVDCRST_MAG20</strain>
    </source>
</reference>
<feature type="transmembrane region" description="Helical" evidence="1">
    <location>
        <begin position="162"/>
        <end position="183"/>
    </location>
</feature>
<dbReference type="PANTHER" id="PTHR37305">
    <property type="entry name" value="INTEGRAL MEMBRANE PROTEIN-RELATED"/>
    <property type="match status" value="1"/>
</dbReference>
<keyword evidence="1" id="KW-0812">Transmembrane</keyword>
<evidence type="ECO:0000256" key="1">
    <source>
        <dbReference type="SAM" id="Phobius"/>
    </source>
</evidence>
<dbReference type="GO" id="GO:0140359">
    <property type="term" value="F:ABC-type transporter activity"/>
    <property type="evidence" value="ECO:0007669"/>
    <property type="project" value="InterPro"/>
</dbReference>
<evidence type="ECO:0008006" key="3">
    <source>
        <dbReference type="Google" id="ProtNLM"/>
    </source>
</evidence>
<feature type="transmembrane region" description="Helical" evidence="1">
    <location>
        <begin position="66"/>
        <end position="88"/>
    </location>
</feature>
<name>A0A6J4HYQ1_9ACTN</name>
<keyword evidence="1" id="KW-1133">Transmembrane helix</keyword>